<accession>A0A8B8CNS6</accession>
<dbReference type="PANTHER" id="PTHR46811">
    <property type="entry name" value="COILED-COIL-HELIX-COILED-COIL-HELIX DOMAIN-CONTAINING PROTEIN 7"/>
    <property type="match status" value="1"/>
</dbReference>
<dbReference type="KEGG" id="cvn:111120786"/>
<dbReference type="AlphaFoldDB" id="A0A8B8CNS6"/>
<keyword evidence="3" id="KW-1015">Disulfide bond</keyword>
<dbReference type="PANTHER" id="PTHR46811:SF1">
    <property type="entry name" value="COILED-COIL-HELIX-COILED-COIL-HELIX DOMAIN-CONTAINING PROTEIN 7"/>
    <property type="match status" value="1"/>
</dbReference>
<proteinExistence type="inferred from homology"/>
<gene>
    <name evidence="8" type="primary">LOC111120786</name>
    <name evidence="7" type="synonym">LOC111120107</name>
</gene>
<dbReference type="GeneID" id="111120786"/>
<sequence>MEKTKDGSFVKDGKSIWEPQSEKVKEACKKRGDEFDQHRIAREEGDPCFKEGQMAMDCLKANMYNKSKCELEFENTRACKKFWGKIRRQRIVKGQRPFIPDIEDREEVKKEYAHFLKT</sequence>
<evidence type="ECO:0000256" key="1">
    <source>
        <dbReference type="ARBA" id="ARBA00004569"/>
    </source>
</evidence>
<comment type="similarity">
    <text evidence="4">Belongs to the CHCHD7 family.</text>
</comment>
<keyword evidence="2" id="KW-0496">Mitochondrion</keyword>
<dbReference type="PROSITE" id="PS51808">
    <property type="entry name" value="CHCH"/>
    <property type="match status" value="1"/>
</dbReference>
<dbReference type="GO" id="GO:0033108">
    <property type="term" value="P:mitochondrial respiratory chain complex assembly"/>
    <property type="evidence" value="ECO:0007669"/>
    <property type="project" value="TreeGrafter"/>
</dbReference>
<evidence type="ECO:0000313" key="8">
    <source>
        <dbReference type="RefSeq" id="XP_022317462.1"/>
    </source>
</evidence>
<reference evidence="7 8" key="1">
    <citation type="submission" date="2025-04" db="UniProtKB">
        <authorList>
            <consortium name="RefSeq"/>
        </authorList>
    </citation>
    <scope>IDENTIFICATION</scope>
    <source>
        <tissue evidence="7 8">Whole sample</tissue>
    </source>
</reference>
<evidence type="ECO:0000256" key="2">
    <source>
        <dbReference type="ARBA" id="ARBA00023128"/>
    </source>
</evidence>
<protein>
    <recommendedName>
        <fullName evidence="5">Coiled-coil-helix-coiled-coil-helix domain-containing protein 7</fullName>
    </recommendedName>
</protein>
<dbReference type="Proteomes" id="UP000694844">
    <property type="component" value="Chromosome 2"/>
</dbReference>
<keyword evidence="6" id="KW-1185">Reference proteome</keyword>
<dbReference type="RefSeq" id="XP_022316496.1">
    <property type="nucleotide sequence ID" value="XM_022460788.1"/>
</dbReference>
<dbReference type="RefSeq" id="XP_022317462.1">
    <property type="nucleotide sequence ID" value="XM_022461754.1"/>
</dbReference>
<evidence type="ECO:0000256" key="5">
    <source>
        <dbReference type="ARBA" id="ARBA00039509"/>
    </source>
</evidence>
<evidence type="ECO:0000313" key="6">
    <source>
        <dbReference type="Proteomes" id="UP000694844"/>
    </source>
</evidence>
<dbReference type="KEGG" id="cvn:111120107"/>
<dbReference type="GO" id="GO:0005758">
    <property type="term" value="C:mitochondrial intermembrane space"/>
    <property type="evidence" value="ECO:0007669"/>
    <property type="project" value="UniProtKB-SubCell"/>
</dbReference>
<evidence type="ECO:0000256" key="4">
    <source>
        <dbReference type="ARBA" id="ARBA00038205"/>
    </source>
</evidence>
<dbReference type="InterPro" id="IPR009069">
    <property type="entry name" value="Cys_alpha_HP_mot_SF"/>
</dbReference>
<comment type="subcellular location">
    <subcellularLocation>
        <location evidence="1">Mitochondrion intermembrane space</location>
    </subcellularLocation>
</comment>
<name>A0A8B8CNS6_CRAVI</name>
<dbReference type="SUPFAM" id="SSF47072">
    <property type="entry name" value="Cysteine alpha-hairpin motif"/>
    <property type="match status" value="1"/>
</dbReference>
<evidence type="ECO:0000313" key="7">
    <source>
        <dbReference type="RefSeq" id="XP_022316496.1"/>
    </source>
</evidence>
<evidence type="ECO:0000256" key="3">
    <source>
        <dbReference type="ARBA" id="ARBA00023157"/>
    </source>
</evidence>
<dbReference type="Gene3D" id="1.10.287.1130">
    <property type="entry name" value="CytochromE C oxidase copper chaperone"/>
    <property type="match status" value="1"/>
</dbReference>
<dbReference type="OrthoDB" id="9971592at2759"/>
<organism evidence="6 8">
    <name type="scientific">Crassostrea virginica</name>
    <name type="common">Eastern oyster</name>
    <dbReference type="NCBI Taxonomy" id="6565"/>
    <lineage>
        <taxon>Eukaryota</taxon>
        <taxon>Metazoa</taxon>
        <taxon>Spiralia</taxon>
        <taxon>Lophotrochozoa</taxon>
        <taxon>Mollusca</taxon>
        <taxon>Bivalvia</taxon>
        <taxon>Autobranchia</taxon>
        <taxon>Pteriomorphia</taxon>
        <taxon>Ostreida</taxon>
        <taxon>Ostreoidea</taxon>
        <taxon>Ostreidae</taxon>
        <taxon>Crassostrea</taxon>
    </lineage>
</organism>
<dbReference type="InterPro" id="IPR051040">
    <property type="entry name" value="COX23"/>
</dbReference>